<reference evidence="1" key="1">
    <citation type="submission" date="2021-06" db="EMBL/GenBank/DDBJ databases">
        <authorList>
            <person name="Kallberg Y."/>
            <person name="Tangrot J."/>
            <person name="Rosling A."/>
        </authorList>
    </citation>
    <scope>NUCLEOTIDE SEQUENCE</scope>
    <source>
        <strain evidence="1">MA461A</strain>
    </source>
</reference>
<organism evidence="1 2">
    <name type="scientific">Racocetra persica</name>
    <dbReference type="NCBI Taxonomy" id="160502"/>
    <lineage>
        <taxon>Eukaryota</taxon>
        <taxon>Fungi</taxon>
        <taxon>Fungi incertae sedis</taxon>
        <taxon>Mucoromycota</taxon>
        <taxon>Glomeromycotina</taxon>
        <taxon>Glomeromycetes</taxon>
        <taxon>Diversisporales</taxon>
        <taxon>Gigasporaceae</taxon>
        <taxon>Racocetra</taxon>
    </lineage>
</organism>
<accession>A0ACA9SCN2</accession>
<dbReference type="EMBL" id="CAJVQC010107491">
    <property type="protein sequence ID" value="CAG8833823.1"/>
    <property type="molecule type" value="Genomic_DNA"/>
</dbReference>
<proteinExistence type="predicted"/>
<sequence length="40" mass="4747">KQIKPFTSLQKGKEPEQKPKPQDIINQQAQQILLFRKENE</sequence>
<comment type="caution">
    <text evidence="1">The sequence shown here is derived from an EMBL/GenBank/DDBJ whole genome shotgun (WGS) entry which is preliminary data.</text>
</comment>
<gene>
    <name evidence="1" type="ORF">RPERSI_LOCUS28966</name>
</gene>
<name>A0ACA9SCN2_9GLOM</name>
<feature type="non-terminal residue" evidence="1">
    <location>
        <position position="1"/>
    </location>
</feature>
<dbReference type="Proteomes" id="UP000789920">
    <property type="component" value="Unassembled WGS sequence"/>
</dbReference>
<evidence type="ECO:0000313" key="1">
    <source>
        <dbReference type="EMBL" id="CAG8833823.1"/>
    </source>
</evidence>
<evidence type="ECO:0000313" key="2">
    <source>
        <dbReference type="Proteomes" id="UP000789920"/>
    </source>
</evidence>
<keyword evidence="2" id="KW-1185">Reference proteome</keyword>
<protein>
    <submittedName>
        <fullName evidence="1">23293_t:CDS:1</fullName>
    </submittedName>
</protein>